<comment type="caution">
    <text evidence="1">The sequence shown here is derived from an EMBL/GenBank/DDBJ whole genome shotgun (WGS) entry which is preliminary data.</text>
</comment>
<dbReference type="AlphaFoldDB" id="A0A8J2JLC5"/>
<dbReference type="Proteomes" id="UP000708208">
    <property type="component" value="Unassembled WGS sequence"/>
</dbReference>
<organism evidence="1 2">
    <name type="scientific">Allacma fusca</name>
    <dbReference type="NCBI Taxonomy" id="39272"/>
    <lineage>
        <taxon>Eukaryota</taxon>
        <taxon>Metazoa</taxon>
        <taxon>Ecdysozoa</taxon>
        <taxon>Arthropoda</taxon>
        <taxon>Hexapoda</taxon>
        <taxon>Collembola</taxon>
        <taxon>Symphypleona</taxon>
        <taxon>Sminthuridae</taxon>
        <taxon>Allacma</taxon>
    </lineage>
</organism>
<keyword evidence="2" id="KW-1185">Reference proteome</keyword>
<gene>
    <name evidence="1" type="ORF">AFUS01_LOCUS10974</name>
</gene>
<reference evidence="1" key="1">
    <citation type="submission" date="2021-06" db="EMBL/GenBank/DDBJ databases">
        <authorList>
            <person name="Hodson N. C."/>
            <person name="Mongue J. A."/>
            <person name="Jaron S. K."/>
        </authorList>
    </citation>
    <scope>NUCLEOTIDE SEQUENCE</scope>
</reference>
<proteinExistence type="predicted"/>
<evidence type="ECO:0000313" key="2">
    <source>
        <dbReference type="Proteomes" id="UP000708208"/>
    </source>
</evidence>
<sequence length="96" mass="10905">MQNELKLWKGPIVLNGRAYYREWDPLPACVTLCKEDQDQGVLICIGTNVEYGILSRTKECVRKGGSGNERRVRGWTLEPNGSLSEICKSWTYGVRI</sequence>
<accession>A0A8J2JLC5</accession>
<name>A0A8J2JLC5_9HEXA</name>
<protein>
    <submittedName>
        <fullName evidence="1">Uncharacterized protein</fullName>
    </submittedName>
</protein>
<dbReference type="EMBL" id="CAJVCH010082802">
    <property type="protein sequence ID" value="CAG7721783.1"/>
    <property type="molecule type" value="Genomic_DNA"/>
</dbReference>
<evidence type="ECO:0000313" key="1">
    <source>
        <dbReference type="EMBL" id="CAG7721783.1"/>
    </source>
</evidence>